<feature type="region of interest" description="Disordered" evidence="1">
    <location>
        <begin position="25"/>
        <end position="57"/>
    </location>
</feature>
<organism evidence="2 3">
    <name type="scientific">Asparagus officinalis</name>
    <name type="common">Garden asparagus</name>
    <dbReference type="NCBI Taxonomy" id="4686"/>
    <lineage>
        <taxon>Eukaryota</taxon>
        <taxon>Viridiplantae</taxon>
        <taxon>Streptophyta</taxon>
        <taxon>Embryophyta</taxon>
        <taxon>Tracheophyta</taxon>
        <taxon>Spermatophyta</taxon>
        <taxon>Magnoliopsida</taxon>
        <taxon>Liliopsida</taxon>
        <taxon>Asparagales</taxon>
        <taxon>Asparagaceae</taxon>
        <taxon>Asparagoideae</taxon>
        <taxon>Asparagus</taxon>
    </lineage>
</organism>
<dbReference type="EMBL" id="CM007381">
    <property type="protein sequence ID" value="ONK79080.1"/>
    <property type="molecule type" value="Genomic_DNA"/>
</dbReference>
<evidence type="ECO:0000313" key="2">
    <source>
        <dbReference type="EMBL" id="ONK79080.1"/>
    </source>
</evidence>
<evidence type="ECO:0000256" key="1">
    <source>
        <dbReference type="SAM" id="MobiDB-lite"/>
    </source>
</evidence>
<evidence type="ECO:0000313" key="3">
    <source>
        <dbReference type="Proteomes" id="UP000243459"/>
    </source>
</evidence>
<name>A0A5P1FQY2_ASPOF</name>
<sequence>MSIQEEVPLLKREMPAQEEALIREELTGQRDEAPIQEEVPIPEEEAPTQEESTRVVVTASSPTLVTIKPVTKVMISPPAVASMVVAGPPTLAVSCTIFAIAGSGTPVLFPRMMMVAKETPLSPTVRLC</sequence>
<dbReference type="Proteomes" id="UP000243459">
    <property type="component" value="Chromosome 1"/>
</dbReference>
<dbReference type="Gramene" id="ONK79080">
    <property type="protein sequence ID" value="ONK79080"/>
    <property type="gene ID" value="A4U43_C01F2740"/>
</dbReference>
<reference evidence="3" key="1">
    <citation type="journal article" date="2017" name="Nat. Commun.">
        <title>The asparagus genome sheds light on the origin and evolution of a young Y chromosome.</title>
        <authorList>
            <person name="Harkess A."/>
            <person name="Zhou J."/>
            <person name="Xu C."/>
            <person name="Bowers J.E."/>
            <person name="Van der Hulst R."/>
            <person name="Ayyampalayam S."/>
            <person name="Mercati F."/>
            <person name="Riccardi P."/>
            <person name="McKain M.R."/>
            <person name="Kakrana A."/>
            <person name="Tang H."/>
            <person name="Ray J."/>
            <person name="Groenendijk J."/>
            <person name="Arikit S."/>
            <person name="Mathioni S.M."/>
            <person name="Nakano M."/>
            <person name="Shan H."/>
            <person name="Telgmann-Rauber A."/>
            <person name="Kanno A."/>
            <person name="Yue Z."/>
            <person name="Chen H."/>
            <person name="Li W."/>
            <person name="Chen Y."/>
            <person name="Xu X."/>
            <person name="Zhang Y."/>
            <person name="Luo S."/>
            <person name="Chen H."/>
            <person name="Gao J."/>
            <person name="Mao Z."/>
            <person name="Pires J.C."/>
            <person name="Luo M."/>
            <person name="Kudrna D."/>
            <person name="Wing R.A."/>
            <person name="Meyers B.C."/>
            <person name="Yi K."/>
            <person name="Kong H."/>
            <person name="Lavrijsen P."/>
            <person name="Sunseri F."/>
            <person name="Falavigna A."/>
            <person name="Ye Y."/>
            <person name="Leebens-Mack J.H."/>
            <person name="Chen G."/>
        </authorList>
    </citation>
    <scope>NUCLEOTIDE SEQUENCE [LARGE SCALE GENOMIC DNA]</scope>
    <source>
        <strain evidence="3">cv. DH0086</strain>
    </source>
</reference>
<keyword evidence="3" id="KW-1185">Reference proteome</keyword>
<protein>
    <submittedName>
        <fullName evidence="2">Uncharacterized protein</fullName>
    </submittedName>
</protein>
<dbReference type="AlphaFoldDB" id="A0A5P1FQY2"/>
<gene>
    <name evidence="2" type="ORF">A4U43_C01F2740</name>
</gene>
<accession>A0A5P1FQY2</accession>
<proteinExistence type="predicted"/>